<dbReference type="Proteomes" id="UP001174839">
    <property type="component" value="Unassembled WGS sequence"/>
</dbReference>
<evidence type="ECO:0000259" key="1">
    <source>
        <dbReference type="Pfam" id="PF01613"/>
    </source>
</evidence>
<dbReference type="Gene3D" id="2.30.110.10">
    <property type="entry name" value="Electron Transport, Fmn-binding Protein, Chain A"/>
    <property type="match status" value="1"/>
</dbReference>
<dbReference type="InterPro" id="IPR002563">
    <property type="entry name" value="Flavin_Rdtase-like_dom"/>
</dbReference>
<dbReference type="SUPFAM" id="SSF50475">
    <property type="entry name" value="FMN-binding split barrel"/>
    <property type="match status" value="1"/>
</dbReference>
<dbReference type="RefSeq" id="WP_289725632.1">
    <property type="nucleotide sequence ID" value="NZ_JAUDUY010000007.1"/>
</dbReference>
<name>A0ABT7WH66_9FLAO</name>
<protein>
    <submittedName>
        <fullName evidence="2">Flavin reductase</fullName>
    </submittedName>
</protein>
<dbReference type="InterPro" id="IPR012349">
    <property type="entry name" value="Split_barrel_FMN-bd"/>
</dbReference>
<accession>A0ABT7WH66</accession>
<gene>
    <name evidence="2" type="ORF">QU605_12345</name>
</gene>
<evidence type="ECO:0000313" key="2">
    <source>
        <dbReference type="EMBL" id="MDM9632267.1"/>
    </source>
</evidence>
<dbReference type="EMBL" id="JAUDUY010000007">
    <property type="protein sequence ID" value="MDM9632267.1"/>
    <property type="molecule type" value="Genomic_DNA"/>
</dbReference>
<feature type="domain" description="Flavin reductase like" evidence="1">
    <location>
        <begin position="24"/>
        <end position="159"/>
    </location>
</feature>
<evidence type="ECO:0000313" key="3">
    <source>
        <dbReference type="Proteomes" id="UP001174839"/>
    </source>
</evidence>
<sequence>MIPPISQKWVPLDTDRPIWSRFFMIAPLAVVGTREADGYDLAPKHMITPMGFENYIGFVCTPAHGTYQNIEVRGEFTMSFPMADQVLISSLTASPRQSGISKMEQIIDALPTCRAAEVDALFLEQSYLMLECKHFRTIDGFGGNSLITGTILHAYVHPDYLRVSEQDEQQLLHEHPLLAYVAEGRFSRVAETYHFPFPKGFNR</sequence>
<organism evidence="2 3">
    <name type="scientific">Robiginitalea aurantiaca</name>
    <dbReference type="NCBI Taxonomy" id="3056915"/>
    <lineage>
        <taxon>Bacteria</taxon>
        <taxon>Pseudomonadati</taxon>
        <taxon>Bacteroidota</taxon>
        <taxon>Flavobacteriia</taxon>
        <taxon>Flavobacteriales</taxon>
        <taxon>Flavobacteriaceae</taxon>
        <taxon>Robiginitalea</taxon>
    </lineage>
</organism>
<proteinExistence type="predicted"/>
<keyword evidence="3" id="KW-1185">Reference proteome</keyword>
<comment type="caution">
    <text evidence="2">The sequence shown here is derived from an EMBL/GenBank/DDBJ whole genome shotgun (WGS) entry which is preliminary data.</text>
</comment>
<reference evidence="2" key="1">
    <citation type="submission" date="2023-06" db="EMBL/GenBank/DDBJ databases">
        <title>Robiginitalea aurantiacus sp. nov. and Algoriphagus sediminis sp. nov., isolated from coastal sediment.</title>
        <authorList>
            <person name="Zhou Z.Y."/>
            <person name="An J."/>
            <person name="Jia Y.W."/>
            <person name="Du Z.J."/>
        </authorList>
    </citation>
    <scope>NUCLEOTIDE SEQUENCE</scope>
    <source>
        <strain evidence="2">M39</strain>
    </source>
</reference>
<dbReference type="Pfam" id="PF01613">
    <property type="entry name" value="Flavin_Reduct"/>
    <property type="match status" value="1"/>
</dbReference>